<sequence length="83" mass="9548">MSIIDIQKISDFAQEKDSENVVVKYSNNLVAFEFEIDSMKILATSLLIQGNFPDYEKEEIMPTNFNTKLIVNKDDCEKAIKKI</sequence>
<dbReference type="AlphaFoldDB" id="A0A1V5ZMD7"/>
<dbReference type="Proteomes" id="UP000485621">
    <property type="component" value="Unassembled WGS sequence"/>
</dbReference>
<name>A0A1V5ZMD7_9BACT</name>
<dbReference type="EMBL" id="MWDB01000021">
    <property type="protein sequence ID" value="OQB41226.1"/>
    <property type="molecule type" value="Genomic_DNA"/>
</dbReference>
<gene>
    <name evidence="1" type="ORF">BWY04_00974</name>
</gene>
<protein>
    <submittedName>
        <fullName evidence="1">DNA polymerase III subunit beta</fullName>
    </submittedName>
</protein>
<proteinExistence type="predicted"/>
<dbReference type="Gene3D" id="3.70.10.10">
    <property type="match status" value="1"/>
</dbReference>
<accession>A0A1V5ZMD7</accession>
<evidence type="ECO:0000313" key="1">
    <source>
        <dbReference type="EMBL" id="OQB41226.1"/>
    </source>
</evidence>
<organism evidence="1">
    <name type="scientific">candidate division CPR1 bacterium ADurb.Bin160</name>
    <dbReference type="NCBI Taxonomy" id="1852826"/>
    <lineage>
        <taxon>Bacteria</taxon>
        <taxon>candidate division CPR1</taxon>
    </lineage>
</organism>
<comment type="caution">
    <text evidence="1">The sequence shown here is derived from an EMBL/GenBank/DDBJ whole genome shotgun (WGS) entry which is preliminary data.</text>
</comment>
<reference evidence="1" key="1">
    <citation type="submission" date="2017-02" db="EMBL/GenBank/DDBJ databases">
        <title>Delving into the versatile metabolic prowess of the omnipresent phylum Bacteroidetes.</title>
        <authorList>
            <person name="Nobu M.K."/>
            <person name="Mei R."/>
            <person name="Narihiro T."/>
            <person name="Kuroda K."/>
            <person name="Liu W.-T."/>
        </authorList>
    </citation>
    <scope>NUCLEOTIDE SEQUENCE</scope>
    <source>
        <strain evidence="1">ADurb.Bin160</strain>
    </source>
</reference>